<evidence type="ECO:0000259" key="10">
    <source>
        <dbReference type="Pfam" id="PF00535"/>
    </source>
</evidence>
<evidence type="ECO:0000256" key="2">
    <source>
        <dbReference type="ARBA" id="ARBA00022676"/>
    </source>
</evidence>
<evidence type="ECO:0000313" key="11">
    <source>
        <dbReference type="EMBL" id="MCU6765382.1"/>
    </source>
</evidence>
<dbReference type="EMBL" id="JAOQJL010000013">
    <property type="protein sequence ID" value="MCU6765382.1"/>
    <property type="molecule type" value="Genomic_DNA"/>
</dbReference>
<dbReference type="Gene3D" id="3.90.550.10">
    <property type="entry name" value="Spore Coat Polysaccharide Biosynthesis Protein SpsA, Chain A"/>
    <property type="match status" value="1"/>
</dbReference>
<dbReference type="Proteomes" id="UP001652409">
    <property type="component" value="Unassembled WGS sequence"/>
</dbReference>
<organism evidence="11 12">
    <name type="scientific">Blautia ammoniilytica</name>
    <dbReference type="NCBI Taxonomy" id="2981782"/>
    <lineage>
        <taxon>Bacteria</taxon>
        <taxon>Bacillati</taxon>
        <taxon>Bacillota</taxon>
        <taxon>Clostridia</taxon>
        <taxon>Lachnospirales</taxon>
        <taxon>Lachnospiraceae</taxon>
        <taxon>Blautia</taxon>
    </lineage>
</organism>
<evidence type="ECO:0000256" key="3">
    <source>
        <dbReference type="ARBA" id="ARBA00022679"/>
    </source>
</evidence>
<keyword evidence="12" id="KW-1185">Reference proteome</keyword>
<evidence type="ECO:0000256" key="8">
    <source>
        <dbReference type="SAM" id="MobiDB-lite"/>
    </source>
</evidence>
<protein>
    <submittedName>
        <fullName evidence="11">Glycosyltransferase family 2 protein</fullName>
    </submittedName>
</protein>
<feature type="transmembrane region" description="Helical" evidence="9">
    <location>
        <begin position="217"/>
        <end position="248"/>
    </location>
</feature>
<feature type="transmembrane region" description="Helical" evidence="9">
    <location>
        <begin position="260"/>
        <end position="280"/>
    </location>
</feature>
<keyword evidence="5" id="KW-0448">Lipopolysaccharide biosynthesis</keyword>
<evidence type="ECO:0000256" key="5">
    <source>
        <dbReference type="ARBA" id="ARBA00022985"/>
    </source>
</evidence>
<accession>A0ABT2TT15</accession>
<keyword evidence="4 9" id="KW-0812">Transmembrane</keyword>
<keyword evidence="1" id="KW-1003">Cell membrane</keyword>
<sequence length="338" mass="38552">MLLSIVIPCYRSAHTIEKVVEMSMEVIRTIPGLDCEFILVNDCSPDDTFEVIRRLGIKYPNVKGINLAKNFGQHNAIMAGLHEAKGDYIMGMDDDMQTHPSQIPAFIKAMEEGYDVVFGIYKKRKFSFMKNLTSKIASFIVWHMVERPKGLEASNYWCCRRYVRDEIVKYEGYNLYLQILFYRTTSNIANIEIQHFSREEGSSNYNFKKAFRLFMSFLNYTVIPLRAAEVMGVLFSLTGFILAVAVLIQKLSNPDVAMGWSSLMCAMLIFFGITFLMLGVMGEYIGKMILNQNKTPQYVIRETVNVQKADAQKISVQKSDAQEPAEIIQKKGHGKADD</sequence>
<name>A0ABT2TT15_9FIRM</name>
<dbReference type="RefSeq" id="WP_158421412.1">
    <property type="nucleotide sequence ID" value="NZ_JAOQJL010000013.1"/>
</dbReference>
<evidence type="ECO:0000256" key="9">
    <source>
        <dbReference type="SAM" id="Phobius"/>
    </source>
</evidence>
<keyword evidence="2" id="KW-0328">Glycosyltransferase</keyword>
<keyword evidence="6 9" id="KW-1133">Transmembrane helix</keyword>
<dbReference type="InterPro" id="IPR001173">
    <property type="entry name" value="Glyco_trans_2-like"/>
</dbReference>
<evidence type="ECO:0000256" key="1">
    <source>
        <dbReference type="ARBA" id="ARBA00022475"/>
    </source>
</evidence>
<proteinExistence type="predicted"/>
<evidence type="ECO:0000313" key="12">
    <source>
        <dbReference type="Proteomes" id="UP001652409"/>
    </source>
</evidence>
<comment type="caution">
    <text evidence="11">The sequence shown here is derived from an EMBL/GenBank/DDBJ whole genome shotgun (WGS) entry which is preliminary data.</text>
</comment>
<dbReference type="CDD" id="cd04187">
    <property type="entry name" value="DPM1_like_bac"/>
    <property type="match status" value="1"/>
</dbReference>
<feature type="region of interest" description="Disordered" evidence="8">
    <location>
        <begin position="315"/>
        <end position="338"/>
    </location>
</feature>
<evidence type="ECO:0000256" key="7">
    <source>
        <dbReference type="ARBA" id="ARBA00023136"/>
    </source>
</evidence>
<keyword evidence="3" id="KW-0808">Transferase</keyword>
<dbReference type="PANTHER" id="PTHR48090:SF3">
    <property type="entry name" value="UNDECAPRENYL-PHOSPHATE 4-DEOXY-4-FORMAMIDO-L-ARABINOSE TRANSFERASE"/>
    <property type="match status" value="1"/>
</dbReference>
<dbReference type="Pfam" id="PF00535">
    <property type="entry name" value="Glycos_transf_2"/>
    <property type="match status" value="1"/>
</dbReference>
<dbReference type="InterPro" id="IPR050256">
    <property type="entry name" value="Glycosyltransferase_2"/>
</dbReference>
<gene>
    <name evidence="11" type="ORF">OCV61_08135</name>
</gene>
<feature type="domain" description="Glycosyltransferase 2-like" evidence="10">
    <location>
        <begin position="4"/>
        <end position="135"/>
    </location>
</feature>
<evidence type="ECO:0000256" key="4">
    <source>
        <dbReference type="ARBA" id="ARBA00022692"/>
    </source>
</evidence>
<dbReference type="PANTHER" id="PTHR48090">
    <property type="entry name" value="UNDECAPRENYL-PHOSPHATE 4-DEOXY-4-FORMAMIDO-L-ARABINOSE TRANSFERASE-RELATED"/>
    <property type="match status" value="1"/>
</dbReference>
<keyword evidence="7 9" id="KW-0472">Membrane</keyword>
<evidence type="ECO:0000256" key="6">
    <source>
        <dbReference type="ARBA" id="ARBA00022989"/>
    </source>
</evidence>
<dbReference type="SUPFAM" id="SSF53448">
    <property type="entry name" value="Nucleotide-diphospho-sugar transferases"/>
    <property type="match status" value="1"/>
</dbReference>
<dbReference type="InterPro" id="IPR029044">
    <property type="entry name" value="Nucleotide-diphossugar_trans"/>
</dbReference>
<reference evidence="11 12" key="1">
    <citation type="journal article" date="2021" name="ISME Commun">
        <title>Automated analysis of genomic sequences facilitates high-throughput and comprehensive description of bacteria.</title>
        <authorList>
            <person name="Hitch T.C.A."/>
        </authorList>
    </citation>
    <scope>NUCLEOTIDE SEQUENCE [LARGE SCALE GENOMIC DNA]</scope>
    <source>
        <strain evidence="11 12">Sanger_23</strain>
    </source>
</reference>